<dbReference type="RefSeq" id="XP_037397445.1">
    <property type="nucleotide sequence ID" value="XM_037541548.1"/>
</dbReference>
<dbReference type="SMART" id="SM00060">
    <property type="entry name" value="FN3"/>
    <property type="match status" value="5"/>
</dbReference>
<evidence type="ECO:0000313" key="22">
    <source>
        <dbReference type="Ensembl" id="ENSPNAP00000025915.2"/>
    </source>
</evidence>
<reference evidence="22" key="2">
    <citation type="submission" date="2025-08" db="UniProtKB">
        <authorList>
            <consortium name="Ensembl"/>
        </authorList>
    </citation>
    <scope>IDENTIFICATION</scope>
</reference>
<evidence type="ECO:0000256" key="16">
    <source>
        <dbReference type="ARBA" id="ARBA00074488"/>
    </source>
</evidence>
<evidence type="ECO:0000256" key="13">
    <source>
        <dbReference type="ARBA" id="ARBA00023273"/>
    </source>
</evidence>
<dbReference type="FunFam" id="2.60.40.10:FF:002563">
    <property type="entry name" value="Neural cell adhesion molecule L1"/>
    <property type="match status" value="1"/>
</dbReference>
<dbReference type="InterPro" id="IPR036179">
    <property type="entry name" value="Ig-like_dom_sf"/>
</dbReference>
<dbReference type="GO" id="GO:0007411">
    <property type="term" value="P:axon guidance"/>
    <property type="evidence" value="ECO:0007669"/>
    <property type="project" value="TreeGrafter"/>
</dbReference>
<evidence type="ECO:0000256" key="15">
    <source>
        <dbReference type="ARBA" id="ARBA00060042"/>
    </source>
</evidence>
<dbReference type="GO" id="GO:0005886">
    <property type="term" value="C:plasma membrane"/>
    <property type="evidence" value="ECO:0007669"/>
    <property type="project" value="UniProtKB-SubCell"/>
</dbReference>
<evidence type="ECO:0000256" key="1">
    <source>
        <dbReference type="ARBA" id="ARBA00004251"/>
    </source>
</evidence>
<dbReference type="InterPro" id="IPR007110">
    <property type="entry name" value="Ig-like_dom"/>
</dbReference>
<sequence>MPPAQCQPAATRGQLGAPSRQLLFSVFLLLLLGQTQGGMHIPKDYVINDLKEPPVITSQPESYTAFYLDDVLLKCEAKGNPAPKFRWVKDGKLFEEGSYSSGVITANESKDLKYYQGTYRCFASNDLGTAMSDVMELITEPPPILPKERRVRKTVNEGDDVVLHCNPPNSSVVPYIHWMDKKLLHIKQNERVTIGLDGNLYFANVLVTDTRDDYTCNAQYVPARTILPKEPISLHVNPSNMVAKIRRPRLHRPEGTHSHYLALRGQTLTLECIPHGLPTPTVTWERKDGPLSLDRASVLNYDRWLRFEEILESDDGEYSCTANNSHGFISHTYMVEVKAAPYWTKKPQSQLYAAGETVRLDCQAEGIPTPQITWKINGVPILDTDEEWRRQVTGGTLILSSVSYSDTAVYQCEASNIYGSSLINTYIHIIELPPQMLTENQEVYRVTEGSSASLNCSTFGSPRPMISWETEGDEPVLSNPKMSQMTNGTLLITNVSREDAGPYFCSVKNSSLSITALLDVLNRTQIISPPRHLQVLRGQSGVMQCQYEVDLQLKDPTIVWRKNGQKITTSAQDDKYTVFENGSLKITDVQHKDTGRYSCEVITELDMDIAIGSLTVVDKPDVPHSLQLSEKKSRSVTLSWTPGNENNSPVLDYVIEMREDVHSEASGWKVVEQISAEINRIEIPLLPFCTYHFRVAAINEIGMSDFSMPSESYATPPAKPDAYPKNVMSESTDPDSMVITWEEMKRKHFNGPDFRYKVFWRQSAGQQLNWEHVYVSHPPFIVNNTGTFTAFEIKVQAVNRLGEGPSPTSEIGHSGEDFPEKPPTRINVSQINGTAVNVTWNAVSRESVRGHLQGYKIYLRRLHPQGIHDHRGKRELALRDMEREEESRVIVVYGDRKEQAVLSGLEFYSDYQLSIAAFNKKGDGPQSEPYSFKTPEGVPGPPSIWKLESPSKTELTLYWRPPRKINGVLKGYILNYQEFIENSPSTLEYMRIDDPKKTHFTLSNLNPQRHYFFDLRALTNAGDGDPARVNGSTLLDGEPPSSVNATVGETFVNLSWVPSHRRRNIGFTVHYRKTVGGQWEESEQVNSTQAFYQLQGLQPGTQYVLEIRLSNETFWMQELQTNGPELAVVQNGFASEGWFIGLISAVVLLLLILLILCFIKRSKGGKYSVKDKEDGRVDSEARPIKDETIGEYRSLESSDNDEKRSISQPSLCVESKRASDDSLAEYGDSVDIQFNEDGSFIGQYSGRRDHHGQAGDHDSSGATSPTNPNMPPPSMSFPSSVTGILGGN</sequence>
<dbReference type="RefSeq" id="XP_017571075.1">
    <property type="nucleotide sequence ID" value="XM_017715586.2"/>
</dbReference>
<evidence type="ECO:0000256" key="8">
    <source>
        <dbReference type="ARBA" id="ARBA00022889"/>
    </source>
</evidence>
<dbReference type="SUPFAM" id="SSF48726">
    <property type="entry name" value="Immunoglobulin"/>
    <property type="match status" value="6"/>
</dbReference>
<keyword evidence="6 19" id="KW-0732">Signal</keyword>
<evidence type="ECO:0000259" key="21">
    <source>
        <dbReference type="PROSITE" id="PS50853"/>
    </source>
</evidence>
<evidence type="ECO:0000256" key="7">
    <source>
        <dbReference type="ARBA" id="ARBA00022737"/>
    </source>
</evidence>
<keyword evidence="7" id="KW-0677">Repeat</keyword>
<evidence type="ECO:0000256" key="14">
    <source>
        <dbReference type="ARBA" id="ARBA00023319"/>
    </source>
</evidence>
<dbReference type="SMART" id="SM00409">
    <property type="entry name" value="IG"/>
    <property type="match status" value="6"/>
</dbReference>
<feature type="region of interest" description="Disordered" evidence="17">
    <location>
        <begin position="1241"/>
        <end position="1288"/>
    </location>
</feature>
<evidence type="ECO:0000256" key="10">
    <source>
        <dbReference type="ARBA" id="ARBA00023136"/>
    </source>
</evidence>
<dbReference type="FunFam" id="2.60.40.10:FF:000005">
    <property type="entry name" value="Neuronal cell adhesion molecule"/>
    <property type="match status" value="1"/>
</dbReference>
<feature type="domain" description="Ig-like" evidence="20">
    <location>
        <begin position="434"/>
        <end position="515"/>
    </location>
</feature>
<dbReference type="GeneTree" id="ENSGT00940000157506"/>
<reference evidence="22" key="3">
    <citation type="submission" date="2025-09" db="UniProtKB">
        <authorList>
            <consortium name="Ensembl"/>
        </authorList>
    </citation>
    <scope>IDENTIFICATION</scope>
</reference>
<keyword evidence="11" id="KW-1015">Disulfide bond</keyword>
<dbReference type="InterPro" id="IPR003961">
    <property type="entry name" value="FN3_dom"/>
</dbReference>
<dbReference type="GO" id="GO:0007420">
    <property type="term" value="P:brain development"/>
    <property type="evidence" value="ECO:0007669"/>
    <property type="project" value="TreeGrafter"/>
</dbReference>
<accession>A0A3B4DR28</accession>
<dbReference type="CTD" id="30656"/>
<dbReference type="InterPro" id="IPR036116">
    <property type="entry name" value="FN3_sf"/>
</dbReference>
<evidence type="ECO:0000256" key="3">
    <source>
        <dbReference type="ARBA" id="ARBA00008588"/>
    </source>
</evidence>
<feature type="domain" description="Fibronectin type-III" evidence="21">
    <location>
        <begin position="723"/>
        <end position="817"/>
    </location>
</feature>
<evidence type="ECO:0000256" key="17">
    <source>
        <dbReference type="SAM" id="MobiDB-lite"/>
    </source>
</evidence>
<protein>
    <recommendedName>
        <fullName evidence="16">Neural cell adhesion molecule L1</fullName>
    </recommendedName>
</protein>
<feature type="compositionally biased region" description="Basic and acidic residues" evidence="17">
    <location>
        <begin position="1168"/>
        <end position="1205"/>
    </location>
</feature>
<feature type="domain" description="Fibronectin type-III" evidence="21">
    <location>
        <begin position="622"/>
        <end position="718"/>
    </location>
</feature>
<feature type="domain" description="Ig-like" evidence="20">
    <location>
        <begin position="524"/>
        <end position="610"/>
    </location>
</feature>
<feature type="signal peptide" evidence="19">
    <location>
        <begin position="1"/>
        <end position="37"/>
    </location>
</feature>
<evidence type="ECO:0000313" key="23">
    <source>
        <dbReference type="Proteomes" id="UP001501920"/>
    </source>
</evidence>
<dbReference type="FunFam" id="2.60.40.10:FF:000078">
    <property type="entry name" value="Neuronal cell adhesion molecule"/>
    <property type="match status" value="1"/>
</dbReference>
<dbReference type="RefSeq" id="XP_017571077.1">
    <property type="nucleotide sequence ID" value="XM_017715588.2"/>
</dbReference>
<evidence type="ECO:0000256" key="18">
    <source>
        <dbReference type="SAM" id="Phobius"/>
    </source>
</evidence>
<dbReference type="FunFam" id="2.60.40.10:FF:000028">
    <property type="entry name" value="Neuronal cell adhesion molecule"/>
    <property type="match status" value="1"/>
</dbReference>
<keyword evidence="9 18" id="KW-1133">Transmembrane helix</keyword>
<evidence type="ECO:0000259" key="20">
    <source>
        <dbReference type="PROSITE" id="PS50835"/>
    </source>
</evidence>
<dbReference type="Pfam" id="PF13882">
    <property type="entry name" value="Bravo_FIGEY"/>
    <property type="match status" value="1"/>
</dbReference>
<dbReference type="FunFam" id="2.60.40.10:FF:000347">
    <property type="entry name" value="Neuronal cell adhesion molecule"/>
    <property type="match status" value="1"/>
</dbReference>
<dbReference type="Proteomes" id="UP001501920">
    <property type="component" value="Chromosome 9"/>
</dbReference>
<evidence type="ECO:0000256" key="4">
    <source>
        <dbReference type="ARBA" id="ARBA00022475"/>
    </source>
</evidence>
<evidence type="ECO:0000256" key="2">
    <source>
        <dbReference type="ARBA" id="ARBA00004624"/>
    </source>
</evidence>
<evidence type="ECO:0000256" key="9">
    <source>
        <dbReference type="ARBA" id="ARBA00022989"/>
    </source>
</evidence>
<dbReference type="SUPFAM" id="SSF49265">
    <property type="entry name" value="Fibronectin type III"/>
    <property type="match status" value="3"/>
</dbReference>
<keyword evidence="8" id="KW-0130">Cell adhesion</keyword>
<feature type="domain" description="Ig-like" evidence="20">
    <location>
        <begin position="142"/>
        <end position="233"/>
    </location>
</feature>
<comment type="function">
    <text evidence="15">Neural cell adhesion molecule involved in the dynamics of cell adhesion and in the generation of transmembrane signals at tyrosine kinase receptors. During brain development, critical in multiple processes, including neuronal migration, axonal growth and fasciculation, and synaptogenesis. In the mature brain, plays a role in the dynamics of neuronal structure and function, including synaptic plasticity.</text>
</comment>
<reference evidence="22 23" key="1">
    <citation type="submission" date="2020-10" db="EMBL/GenBank/DDBJ databases">
        <title>Pygocentrus nattereri (red-bellied piranha) genome, fPygNat1, primary haplotype.</title>
        <authorList>
            <person name="Myers G."/>
            <person name="Meyer A."/>
            <person name="Karagic N."/>
            <person name="Pippel M."/>
            <person name="Winkler S."/>
            <person name="Tracey A."/>
            <person name="Wood J."/>
            <person name="Formenti G."/>
            <person name="Howe K."/>
            <person name="Fedrigo O."/>
            <person name="Jarvis E.D."/>
        </authorList>
    </citation>
    <scope>NUCLEOTIDE SEQUENCE [LARGE SCALE GENOMIC DNA]</scope>
</reference>
<dbReference type="RefSeq" id="XP_017571079.1">
    <property type="nucleotide sequence ID" value="XM_017715590.2"/>
</dbReference>
<evidence type="ECO:0000256" key="11">
    <source>
        <dbReference type="ARBA" id="ARBA00023157"/>
    </source>
</evidence>
<name>A0A3B4DR28_PYGNA</name>
<keyword evidence="13" id="KW-0966">Cell projection</keyword>
<dbReference type="PANTHER" id="PTHR44170">
    <property type="entry name" value="PROTEIN SIDEKICK"/>
    <property type="match status" value="1"/>
</dbReference>
<evidence type="ECO:0000256" key="12">
    <source>
        <dbReference type="ARBA" id="ARBA00023180"/>
    </source>
</evidence>
<dbReference type="FunFam" id="2.60.40.10:FF:000367">
    <property type="entry name" value="Neural cell adhesion molecule L1-like protein"/>
    <property type="match status" value="1"/>
</dbReference>
<dbReference type="PROSITE" id="PS50853">
    <property type="entry name" value="FN3"/>
    <property type="match status" value="5"/>
</dbReference>
<dbReference type="Gene3D" id="2.60.40.10">
    <property type="entry name" value="Immunoglobulins"/>
    <property type="match status" value="11"/>
</dbReference>
<dbReference type="SMART" id="SM00408">
    <property type="entry name" value="IGc2"/>
    <property type="match status" value="5"/>
</dbReference>
<dbReference type="OrthoDB" id="6244967at2759"/>
<evidence type="ECO:0000256" key="5">
    <source>
        <dbReference type="ARBA" id="ARBA00022692"/>
    </source>
</evidence>
<dbReference type="GO" id="GO:0098632">
    <property type="term" value="F:cell-cell adhesion mediator activity"/>
    <property type="evidence" value="ECO:0007669"/>
    <property type="project" value="TreeGrafter"/>
</dbReference>
<keyword evidence="14" id="KW-0393">Immunoglobulin domain</keyword>
<dbReference type="InterPro" id="IPR013783">
    <property type="entry name" value="Ig-like_fold"/>
</dbReference>
<feature type="domain" description="Ig-like" evidence="20">
    <location>
        <begin position="341"/>
        <end position="430"/>
    </location>
</feature>
<dbReference type="InterPro" id="IPR003599">
    <property type="entry name" value="Ig_sub"/>
</dbReference>
<feature type="transmembrane region" description="Helical" evidence="18">
    <location>
        <begin position="1138"/>
        <end position="1159"/>
    </location>
</feature>
<keyword evidence="4" id="KW-1003">Cell membrane</keyword>
<dbReference type="InterPro" id="IPR013098">
    <property type="entry name" value="Ig_I-set"/>
</dbReference>
<dbReference type="CDD" id="cd00063">
    <property type="entry name" value="FN3"/>
    <property type="match status" value="5"/>
</dbReference>
<dbReference type="InterPro" id="IPR026966">
    <property type="entry name" value="Neurofascin/L1/NrCAM_C"/>
</dbReference>
<feature type="domain" description="Ig-like" evidence="20">
    <location>
        <begin position="248"/>
        <end position="336"/>
    </location>
</feature>
<feature type="chain" id="PRO_5043780830" description="Neural cell adhesion molecule L1" evidence="19">
    <location>
        <begin position="38"/>
        <end position="1288"/>
    </location>
</feature>
<dbReference type="Pfam" id="PF00041">
    <property type="entry name" value="fn3"/>
    <property type="match status" value="4"/>
</dbReference>
<dbReference type="GeneID" id="108438063"/>
<feature type="domain" description="Ig-like" evidence="20">
    <location>
        <begin position="54"/>
        <end position="139"/>
    </location>
</feature>
<keyword evidence="12" id="KW-0325">Glycoprotein</keyword>
<dbReference type="Pfam" id="PF13927">
    <property type="entry name" value="Ig_3"/>
    <property type="match status" value="4"/>
</dbReference>
<dbReference type="PROSITE" id="PS50835">
    <property type="entry name" value="IG_LIKE"/>
    <property type="match status" value="6"/>
</dbReference>
<dbReference type="InterPro" id="IPR003598">
    <property type="entry name" value="Ig_sub2"/>
</dbReference>
<dbReference type="FunFam" id="2.60.40.10:FF:000057">
    <property type="entry name" value="neural cell adhesion molecule L1"/>
    <property type="match status" value="1"/>
</dbReference>
<dbReference type="PANTHER" id="PTHR44170:SF36">
    <property type="entry name" value="L1 CELL ADHESION MOLECULE"/>
    <property type="match status" value="1"/>
</dbReference>
<comment type="subcellular location">
    <subcellularLocation>
        <location evidence="1">Cell membrane</location>
        <topology evidence="1">Single-pass type I membrane protein</topology>
    </subcellularLocation>
    <subcellularLocation>
        <location evidence="2">Cell projection</location>
        <location evidence="2">Growth cone</location>
    </subcellularLocation>
</comment>
<organism evidence="22 23">
    <name type="scientific">Pygocentrus nattereri</name>
    <name type="common">Red-bellied piranha</name>
    <dbReference type="NCBI Taxonomy" id="42514"/>
    <lineage>
        <taxon>Eukaryota</taxon>
        <taxon>Metazoa</taxon>
        <taxon>Chordata</taxon>
        <taxon>Craniata</taxon>
        <taxon>Vertebrata</taxon>
        <taxon>Euteleostomi</taxon>
        <taxon>Actinopterygii</taxon>
        <taxon>Neopterygii</taxon>
        <taxon>Teleostei</taxon>
        <taxon>Ostariophysi</taxon>
        <taxon>Characiformes</taxon>
        <taxon>Characoidei</taxon>
        <taxon>Pygocentrus</taxon>
    </lineage>
</organism>
<feature type="domain" description="Fibronectin type-III" evidence="21">
    <location>
        <begin position="1039"/>
        <end position="1137"/>
    </location>
</feature>
<dbReference type="Ensembl" id="ENSPNAT00000006385.2">
    <property type="protein sequence ID" value="ENSPNAP00000025915.2"/>
    <property type="gene ID" value="ENSPNAG00000011205.2"/>
</dbReference>
<feature type="domain" description="Fibronectin type-III" evidence="21">
    <location>
        <begin position="941"/>
        <end position="1037"/>
    </location>
</feature>
<feature type="domain" description="Fibronectin type-III" evidence="21">
    <location>
        <begin position="822"/>
        <end position="937"/>
    </location>
</feature>
<keyword evidence="5 18" id="KW-0812">Transmembrane</keyword>
<evidence type="ECO:0000256" key="6">
    <source>
        <dbReference type="ARBA" id="ARBA00022729"/>
    </source>
</evidence>
<dbReference type="RefSeq" id="XP_017571076.1">
    <property type="nucleotide sequence ID" value="XM_017715587.2"/>
</dbReference>
<evidence type="ECO:0000256" key="19">
    <source>
        <dbReference type="SAM" id="SignalP"/>
    </source>
</evidence>
<comment type="similarity">
    <text evidence="3">Belongs to the immunoglobulin superfamily. L1/neurofascin/NgCAM family.</text>
</comment>
<dbReference type="GO" id="GO:0030426">
    <property type="term" value="C:growth cone"/>
    <property type="evidence" value="ECO:0007669"/>
    <property type="project" value="UniProtKB-SubCell"/>
</dbReference>
<keyword evidence="10 18" id="KW-0472">Membrane</keyword>
<proteinExistence type="inferred from homology"/>
<dbReference type="Pfam" id="PF07679">
    <property type="entry name" value="I-set"/>
    <property type="match status" value="1"/>
</dbReference>
<dbReference type="CDD" id="cd00096">
    <property type="entry name" value="Ig"/>
    <property type="match status" value="1"/>
</dbReference>
<feature type="region of interest" description="Disordered" evidence="17">
    <location>
        <begin position="1167"/>
        <end position="1213"/>
    </location>
</feature>
<keyword evidence="23" id="KW-1185">Reference proteome</keyword>